<gene>
    <name evidence="2" type="ORF">Tco_1079497</name>
</gene>
<organism evidence="2 3">
    <name type="scientific">Tanacetum coccineum</name>
    <dbReference type="NCBI Taxonomy" id="301880"/>
    <lineage>
        <taxon>Eukaryota</taxon>
        <taxon>Viridiplantae</taxon>
        <taxon>Streptophyta</taxon>
        <taxon>Embryophyta</taxon>
        <taxon>Tracheophyta</taxon>
        <taxon>Spermatophyta</taxon>
        <taxon>Magnoliopsida</taxon>
        <taxon>eudicotyledons</taxon>
        <taxon>Gunneridae</taxon>
        <taxon>Pentapetalae</taxon>
        <taxon>asterids</taxon>
        <taxon>campanulids</taxon>
        <taxon>Asterales</taxon>
        <taxon>Asteraceae</taxon>
        <taxon>Asteroideae</taxon>
        <taxon>Anthemideae</taxon>
        <taxon>Anthemidinae</taxon>
        <taxon>Tanacetum</taxon>
    </lineage>
</organism>
<keyword evidence="3" id="KW-1185">Reference proteome</keyword>
<accession>A0ABQ5HTM3</accession>
<name>A0ABQ5HTM3_9ASTR</name>
<reference evidence="2" key="2">
    <citation type="submission" date="2022-01" db="EMBL/GenBank/DDBJ databases">
        <authorList>
            <person name="Yamashiro T."/>
            <person name="Shiraishi A."/>
            <person name="Satake H."/>
            <person name="Nakayama K."/>
        </authorList>
    </citation>
    <scope>NUCLEOTIDE SEQUENCE</scope>
</reference>
<sequence>MALVCIEATIDGHAHTITEASIRSSLRLNDQGATVCLPTDDIYSGLAAIGYVPDQGVWRLCFFKNKFSPQWKFLIHTLIMHRFQGDRIISRLSLIFQSMVSNITGTKKFLMYPSLIQMILNGTVMPLLPSMLHIVDENPPSVVVTSLVPTVDPGTECQTAPVDTHKSSPSMTTTSKPLSEEEIEAALTLSAAREKQRSFTRLHQASSISAERLYSSEKFSPFLLHQSHPPTYHYNPPIYLSTAYQAERQEAFEMEARQSQVAEQIYYDSLLAQRLVEEEERSTAATLLDWSLRIKVVDDAHLLDDITR</sequence>
<reference evidence="2" key="1">
    <citation type="journal article" date="2022" name="Int. J. Mol. Sci.">
        <title>Draft Genome of Tanacetum Coccineum: Genomic Comparison of Closely Related Tanacetum-Family Plants.</title>
        <authorList>
            <person name="Yamashiro T."/>
            <person name="Shiraishi A."/>
            <person name="Nakayama K."/>
            <person name="Satake H."/>
        </authorList>
    </citation>
    <scope>NUCLEOTIDE SEQUENCE</scope>
</reference>
<feature type="compositionally biased region" description="Low complexity" evidence="1">
    <location>
        <begin position="167"/>
        <end position="177"/>
    </location>
</feature>
<comment type="caution">
    <text evidence="2">The sequence shown here is derived from an EMBL/GenBank/DDBJ whole genome shotgun (WGS) entry which is preliminary data.</text>
</comment>
<evidence type="ECO:0000313" key="2">
    <source>
        <dbReference type="EMBL" id="GJT90652.1"/>
    </source>
</evidence>
<evidence type="ECO:0000256" key="1">
    <source>
        <dbReference type="SAM" id="MobiDB-lite"/>
    </source>
</evidence>
<feature type="region of interest" description="Disordered" evidence="1">
    <location>
        <begin position="157"/>
        <end position="179"/>
    </location>
</feature>
<evidence type="ECO:0000313" key="3">
    <source>
        <dbReference type="Proteomes" id="UP001151760"/>
    </source>
</evidence>
<dbReference type="Proteomes" id="UP001151760">
    <property type="component" value="Unassembled WGS sequence"/>
</dbReference>
<proteinExistence type="predicted"/>
<dbReference type="EMBL" id="BQNB010019941">
    <property type="protein sequence ID" value="GJT90652.1"/>
    <property type="molecule type" value="Genomic_DNA"/>
</dbReference>
<protein>
    <submittedName>
        <fullName evidence="2">Uncharacterized protein</fullName>
    </submittedName>
</protein>